<comment type="caution">
    <text evidence="3">The sequence shown here is derived from an EMBL/GenBank/DDBJ whole genome shotgun (WGS) entry which is preliminary data.</text>
</comment>
<keyword evidence="1" id="KW-0560">Oxidoreductase</keyword>
<proteinExistence type="predicted"/>
<reference evidence="3" key="1">
    <citation type="journal article" date="2014" name="Front. Microbiol.">
        <title>High frequency of phylogenetically diverse reductive dehalogenase-homologous genes in deep subseafloor sedimentary metagenomes.</title>
        <authorList>
            <person name="Kawai M."/>
            <person name="Futagami T."/>
            <person name="Toyoda A."/>
            <person name="Takaki Y."/>
            <person name="Nishi S."/>
            <person name="Hori S."/>
            <person name="Arai W."/>
            <person name="Tsubouchi T."/>
            <person name="Morono Y."/>
            <person name="Uchiyama I."/>
            <person name="Ito T."/>
            <person name="Fujiyama A."/>
            <person name="Inagaki F."/>
            <person name="Takami H."/>
        </authorList>
    </citation>
    <scope>NUCLEOTIDE SEQUENCE</scope>
    <source>
        <strain evidence="3">Expedition CK06-06</strain>
    </source>
</reference>
<dbReference type="GO" id="GO:0005737">
    <property type="term" value="C:cytoplasm"/>
    <property type="evidence" value="ECO:0007669"/>
    <property type="project" value="InterPro"/>
</dbReference>
<dbReference type="GO" id="GO:0016627">
    <property type="term" value="F:oxidoreductase activity, acting on the CH-CH group of donors"/>
    <property type="evidence" value="ECO:0007669"/>
    <property type="project" value="InterPro"/>
</dbReference>
<dbReference type="AlphaFoldDB" id="X1KX60"/>
<sequence length="130" mass="14002">MGIDIENFIPNPNVAGKTTYSGLSGPAIKPITLKVISELSKTVGLPITGTGGAVNWIDALEFILCGATTVQFCTAVMHYGYDIIEDLCEGLAFYMEEKGISRVKDLIGKSLPYIVGHDALSRKHRVTSNI</sequence>
<dbReference type="Pfam" id="PF01180">
    <property type="entry name" value="DHO_dh"/>
    <property type="match status" value="1"/>
</dbReference>
<organism evidence="3">
    <name type="scientific">marine sediment metagenome</name>
    <dbReference type="NCBI Taxonomy" id="412755"/>
    <lineage>
        <taxon>unclassified sequences</taxon>
        <taxon>metagenomes</taxon>
        <taxon>ecological metagenomes</taxon>
    </lineage>
</organism>
<dbReference type="SUPFAM" id="SSF51395">
    <property type="entry name" value="FMN-linked oxidoreductases"/>
    <property type="match status" value="1"/>
</dbReference>
<feature type="non-terminal residue" evidence="3">
    <location>
        <position position="130"/>
    </location>
</feature>
<dbReference type="InterPro" id="IPR013785">
    <property type="entry name" value="Aldolase_TIM"/>
</dbReference>
<name>X1KX60_9ZZZZ</name>
<gene>
    <name evidence="3" type="ORF">S03H2_69539</name>
</gene>
<feature type="domain" description="Dihydroorotate dehydrogenase catalytic" evidence="2">
    <location>
        <begin position="18"/>
        <end position="92"/>
    </location>
</feature>
<accession>X1KX60</accession>
<dbReference type="PANTHER" id="PTHR43073">
    <property type="entry name" value="DIHYDROPYRIMIDINE DEHYDROGENASE [NADP(+)]"/>
    <property type="match status" value="1"/>
</dbReference>
<evidence type="ECO:0000313" key="3">
    <source>
        <dbReference type="EMBL" id="GAH98235.1"/>
    </source>
</evidence>
<dbReference type="Gene3D" id="3.20.20.70">
    <property type="entry name" value="Aldolase class I"/>
    <property type="match status" value="1"/>
</dbReference>
<protein>
    <recommendedName>
        <fullName evidence="2">Dihydroorotate dehydrogenase catalytic domain-containing protein</fullName>
    </recommendedName>
</protein>
<evidence type="ECO:0000259" key="2">
    <source>
        <dbReference type="Pfam" id="PF01180"/>
    </source>
</evidence>
<dbReference type="PANTHER" id="PTHR43073:SF2">
    <property type="entry name" value="DIHYDROPYRIMIDINE DEHYDROGENASE [NADP(+)]"/>
    <property type="match status" value="1"/>
</dbReference>
<dbReference type="InterPro" id="IPR005720">
    <property type="entry name" value="Dihydroorotate_DH_cat"/>
</dbReference>
<evidence type="ECO:0000256" key="1">
    <source>
        <dbReference type="ARBA" id="ARBA00023002"/>
    </source>
</evidence>
<dbReference type="EMBL" id="BARU01045969">
    <property type="protein sequence ID" value="GAH98235.1"/>
    <property type="molecule type" value="Genomic_DNA"/>
</dbReference>